<keyword evidence="1" id="KW-0812">Transmembrane</keyword>
<sequence length="202" mass="23858">MSTDAFEKTSWNWQLSQLQKQVGEWLEYQFSQFQSALPQWPQEWAISPWLGKLLNVLFWFSLGLLLVWVIWRLWREFGPYVYSWLSRGGNHTRSKSQINSSELSIASLLARSQELYHQGNYREACRYLYLAILQRLHDAGVVPHKPSRTDGEYLQLLSSSVMSIQPYETLITIHEQLCFSDAEILPENYEQCQQAYREIFPE</sequence>
<accession>A0A951Q2C1</accession>
<protein>
    <submittedName>
        <fullName evidence="3">DUF4129 domain-containing protein</fullName>
    </submittedName>
</protein>
<dbReference type="Pfam" id="PF13559">
    <property type="entry name" value="DUF4129"/>
    <property type="match status" value="1"/>
</dbReference>
<dbReference type="Proteomes" id="UP000715781">
    <property type="component" value="Unassembled WGS sequence"/>
</dbReference>
<feature type="transmembrane region" description="Helical" evidence="1">
    <location>
        <begin position="56"/>
        <end position="74"/>
    </location>
</feature>
<dbReference type="AlphaFoldDB" id="A0A951Q2C1"/>
<evidence type="ECO:0000259" key="2">
    <source>
        <dbReference type="Pfam" id="PF13559"/>
    </source>
</evidence>
<evidence type="ECO:0000313" key="4">
    <source>
        <dbReference type="Proteomes" id="UP000715781"/>
    </source>
</evidence>
<keyword evidence="1" id="KW-1133">Transmembrane helix</keyword>
<keyword evidence="1" id="KW-0472">Membrane</keyword>
<dbReference type="InterPro" id="IPR025403">
    <property type="entry name" value="TgpA-like_C"/>
</dbReference>
<organism evidence="3 4">
    <name type="scientific">Mojavia pulchra JT2-VF2</name>
    <dbReference type="NCBI Taxonomy" id="287848"/>
    <lineage>
        <taxon>Bacteria</taxon>
        <taxon>Bacillati</taxon>
        <taxon>Cyanobacteriota</taxon>
        <taxon>Cyanophyceae</taxon>
        <taxon>Nostocales</taxon>
        <taxon>Nostocaceae</taxon>
    </lineage>
</organism>
<feature type="domain" description="Protein-glutamine gamma-glutamyltransferase-like C-terminal" evidence="2">
    <location>
        <begin position="128"/>
        <end position="197"/>
    </location>
</feature>
<reference evidence="3" key="1">
    <citation type="submission" date="2021-05" db="EMBL/GenBank/DDBJ databases">
        <authorList>
            <person name="Pietrasiak N."/>
            <person name="Ward R."/>
            <person name="Stajich J.E."/>
            <person name="Kurbessoian T."/>
        </authorList>
    </citation>
    <scope>NUCLEOTIDE SEQUENCE</scope>
    <source>
        <strain evidence="3">JT2-VF2</strain>
    </source>
</reference>
<proteinExistence type="predicted"/>
<gene>
    <name evidence="3" type="ORF">KME32_18200</name>
</gene>
<evidence type="ECO:0000313" key="3">
    <source>
        <dbReference type="EMBL" id="MBW4563040.1"/>
    </source>
</evidence>
<dbReference type="EMBL" id="JAHHHN010000010">
    <property type="protein sequence ID" value="MBW4563040.1"/>
    <property type="molecule type" value="Genomic_DNA"/>
</dbReference>
<comment type="caution">
    <text evidence="3">The sequence shown here is derived from an EMBL/GenBank/DDBJ whole genome shotgun (WGS) entry which is preliminary data.</text>
</comment>
<reference evidence="3" key="2">
    <citation type="journal article" date="2022" name="Microbiol. Resour. Announc.">
        <title>Metagenome Sequencing to Explore Phylogenomics of Terrestrial Cyanobacteria.</title>
        <authorList>
            <person name="Ward R.D."/>
            <person name="Stajich J.E."/>
            <person name="Johansen J.R."/>
            <person name="Huntemann M."/>
            <person name="Clum A."/>
            <person name="Foster B."/>
            <person name="Foster B."/>
            <person name="Roux S."/>
            <person name="Palaniappan K."/>
            <person name="Varghese N."/>
            <person name="Mukherjee S."/>
            <person name="Reddy T.B.K."/>
            <person name="Daum C."/>
            <person name="Copeland A."/>
            <person name="Chen I.A."/>
            <person name="Ivanova N.N."/>
            <person name="Kyrpides N.C."/>
            <person name="Shapiro N."/>
            <person name="Eloe-Fadrosh E.A."/>
            <person name="Pietrasiak N."/>
        </authorList>
    </citation>
    <scope>NUCLEOTIDE SEQUENCE</scope>
    <source>
        <strain evidence="3">JT2-VF2</strain>
    </source>
</reference>
<evidence type="ECO:0000256" key="1">
    <source>
        <dbReference type="SAM" id="Phobius"/>
    </source>
</evidence>
<name>A0A951Q2C1_9NOST</name>